<feature type="domain" description="Pre-SET" evidence="7">
    <location>
        <begin position="550"/>
        <end position="638"/>
    </location>
</feature>
<dbReference type="PROSITE" id="PS00895">
    <property type="entry name" value="3_HYDROXYISOBUT_DH"/>
    <property type="match status" value="1"/>
</dbReference>
<reference evidence="9" key="2">
    <citation type="submission" date="2023-06" db="EMBL/GenBank/DDBJ databases">
        <authorList>
            <consortium name="Lawrence Berkeley National Laboratory"/>
            <person name="Haridas S."/>
            <person name="Hensen N."/>
            <person name="Bonometti L."/>
            <person name="Westerberg I."/>
            <person name="Brannstrom I.O."/>
            <person name="Guillou S."/>
            <person name="Cros-Aarteil S."/>
            <person name="Calhoun S."/>
            <person name="Kuo A."/>
            <person name="Mondo S."/>
            <person name="Pangilinan J."/>
            <person name="Riley R."/>
            <person name="LaButti K."/>
            <person name="Andreopoulos B."/>
            <person name="Lipzen A."/>
            <person name="Chen C."/>
            <person name="Yanf M."/>
            <person name="Daum C."/>
            <person name="Ng V."/>
            <person name="Clum A."/>
            <person name="Steindorff A."/>
            <person name="Ohm R."/>
            <person name="Martin F."/>
            <person name="Silar P."/>
            <person name="Natvig D."/>
            <person name="Lalanne C."/>
            <person name="Gautier V."/>
            <person name="Ament-velasquez S.L."/>
            <person name="Kruys A."/>
            <person name="Hutchinson M.I."/>
            <person name="Powell A.J."/>
            <person name="Barry K."/>
            <person name="Miller A.N."/>
            <person name="Grigoriev I.V."/>
            <person name="Debuchy R."/>
            <person name="Gladieux P."/>
            <person name="Thoren M.H."/>
            <person name="Johannesson H."/>
        </authorList>
    </citation>
    <scope>NUCLEOTIDE SEQUENCE</scope>
    <source>
        <strain evidence="9">CBS 232.78</strain>
    </source>
</reference>
<dbReference type="PANTHER" id="PTHR43060">
    <property type="entry name" value="3-HYDROXYISOBUTYRATE DEHYDROGENASE-LIKE 1, MITOCHONDRIAL-RELATED"/>
    <property type="match status" value="1"/>
</dbReference>
<dbReference type="GO" id="GO:0050661">
    <property type="term" value="F:NADP binding"/>
    <property type="evidence" value="ECO:0007669"/>
    <property type="project" value="InterPro"/>
</dbReference>
<dbReference type="InterPro" id="IPR006115">
    <property type="entry name" value="6PGDH_NADP-bd"/>
</dbReference>
<dbReference type="GO" id="GO:0005634">
    <property type="term" value="C:nucleus"/>
    <property type="evidence" value="ECO:0007669"/>
    <property type="project" value="InterPro"/>
</dbReference>
<dbReference type="Pfam" id="PF00856">
    <property type="entry name" value="SET"/>
    <property type="match status" value="1"/>
</dbReference>
<dbReference type="SUPFAM" id="SSF82199">
    <property type="entry name" value="SET domain"/>
    <property type="match status" value="1"/>
</dbReference>
<feature type="domain" description="SET" evidence="6">
    <location>
        <begin position="641"/>
        <end position="776"/>
    </location>
</feature>
<feature type="domain" description="Post-SET" evidence="8">
    <location>
        <begin position="794"/>
        <end position="810"/>
    </location>
</feature>
<name>A0AAE0NZY9_9PEZI</name>
<dbReference type="SUPFAM" id="SSF51735">
    <property type="entry name" value="NAD(P)-binding Rossmann-fold domains"/>
    <property type="match status" value="1"/>
</dbReference>
<evidence type="ECO:0000313" key="10">
    <source>
        <dbReference type="Proteomes" id="UP001285441"/>
    </source>
</evidence>
<dbReference type="PROSITE" id="PS50867">
    <property type="entry name" value="PRE_SET"/>
    <property type="match status" value="1"/>
</dbReference>
<dbReference type="Gene3D" id="3.40.50.720">
    <property type="entry name" value="NAD(P)-binding Rossmann-like Domain"/>
    <property type="match status" value="1"/>
</dbReference>
<dbReference type="GO" id="GO:0051287">
    <property type="term" value="F:NAD binding"/>
    <property type="evidence" value="ECO:0007669"/>
    <property type="project" value="InterPro"/>
</dbReference>
<dbReference type="PROSITE" id="PS50280">
    <property type="entry name" value="SET"/>
    <property type="match status" value="1"/>
</dbReference>
<dbReference type="Pfam" id="PF05033">
    <property type="entry name" value="Pre-SET"/>
    <property type="match status" value="1"/>
</dbReference>
<evidence type="ECO:0000259" key="8">
    <source>
        <dbReference type="PROSITE" id="PS50868"/>
    </source>
</evidence>
<dbReference type="PANTHER" id="PTHR43060:SF17">
    <property type="entry name" value="L-THREONATE DEHYDROGENASE"/>
    <property type="match status" value="1"/>
</dbReference>
<keyword evidence="2" id="KW-0158">Chromosome</keyword>
<accession>A0AAE0NZY9</accession>
<dbReference type="InterPro" id="IPR003616">
    <property type="entry name" value="Post-SET_dom"/>
</dbReference>
<protein>
    <submittedName>
        <fullName evidence="9">SET domain-containing protein</fullName>
    </submittedName>
</protein>
<dbReference type="InterPro" id="IPR002204">
    <property type="entry name" value="3-OH-isobutyrate_DH-rel_CS"/>
</dbReference>
<dbReference type="Gene3D" id="1.10.1040.10">
    <property type="entry name" value="N-(1-d-carboxylethyl)-l-norvaline Dehydrogenase, domain 2"/>
    <property type="match status" value="2"/>
</dbReference>
<dbReference type="SMART" id="SM00468">
    <property type="entry name" value="PreSET"/>
    <property type="match status" value="1"/>
</dbReference>
<proteinExistence type="predicted"/>
<evidence type="ECO:0000256" key="3">
    <source>
        <dbReference type="ARBA" id="ARBA00022603"/>
    </source>
</evidence>
<evidence type="ECO:0000256" key="2">
    <source>
        <dbReference type="ARBA" id="ARBA00022454"/>
    </source>
</evidence>
<dbReference type="Pfam" id="PF14833">
    <property type="entry name" value="NAD_binding_11"/>
    <property type="match status" value="2"/>
</dbReference>
<comment type="caution">
    <text evidence="9">The sequence shown here is derived from an EMBL/GenBank/DDBJ whole genome shotgun (WGS) entry which is preliminary data.</text>
</comment>
<dbReference type="InterPro" id="IPR001214">
    <property type="entry name" value="SET_dom"/>
</dbReference>
<gene>
    <name evidence="9" type="ORF">B0H63DRAFT_429514</name>
</gene>
<dbReference type="AlphaFoldDB" id="A0AAE0NZY9"/>
<dbReference type="GO" id="GO:0008270">
    <property type="term" value="F:zinc ion binding"/>
    <property type="evidence" value="ECO:0007669"/>
    <property type="project" value="InterPro"/>
</dbReference>
<evidence type="ECO:0000256" key="5">
    <source>
        <dbReference type="ARBA" id="ARBA00022691"/>
    </source>
</evidence>
<dbReference type="GO" id="GO:0042054">
    <property type="term" value="F:histone methyltransferase activity"/>
    <property type="evidence" value="ECO:0007669"/>
    <property type="project" value="InterPro"/>
</dbReference>
<keyword evidence="5" id="KW-0949">S-adenosyl-L-methionine</keyword>
<dbReference type="InterPro" id="IPR036291">
    <property type="entry name" value="NAD(P)-bd_dom_sf"/>
</dbReference>
<dbReference type="PROSITE" id="PS50868">
    <property type="entry name" value="POST_SET"/>
    <property type="match status" value="1"/>
</dbReference>
<keyword evidence="3" id="KW-0489">Methyltransferase</keyword>
<dbReference type="InterPro" id="IPR007728">
    <property type="entry name" value="Pre-SET_dom"/>
</dbReference>
<organism evidence="9 10">
    <name type="scientific">Podospora didyma</name>
    <dbReference type="NCBI Taxonomy" id="330526"/>
    <lineage>
        <taxon>Eukaryota</taxon>
        <taxon>Fungi</taxon>
        <taxon>Dikarya</taxon>
        <taxon>Ascomycota</taxon>
        <taxon>Pezizomycotina</taxon>
        <taxon>Sordariomycetes</taxon>
        <taxon>Sordariomycetidae</taxon>
        <taxon>Sordariales</taxon>
        <taxon>Podosporaceae</taxon>
        <taxon>Podospora</taxon>
    </lineage>
</organism>
<dbReference type="GO" id="GO:0032259">
    <property type="term" value="P:methylation"/>
    <property type="evidence" value="ECO:0007669"/>
    <property type="project" value="UniProtKB-KW"/>
</dbReference>
<dbReference type="InterPro" id="IPR046341">
    <property type="entry name" value="SET_dom_sf"/>
</dbReference>
<dbReference type="EMBL" id="JAULSW010000002">
    <property type="protein sequence ID" value="KAK3390808.1"/>
    <property type="molecule type" value="Genomic_DNA"/>
</dbReference>
<keyword evidence="4" id="KW-0808">Transferase</keyword>
<keyword evidence="10" id="KW-1185">Reference proteome</keyword>
<sequence>MADRKPHISFIGLGAMGFGMATNLLKEGYTVTGFDVWGPTLERFKAAGGLTATTPSEAVAEKDFCVCMVATQQQAQAVLLEGPNAAIQTLPQGAALLLCSTVPCDYVQSLQKELESRGRGDILLVDAPVSGGAARAADGTLSIMAGMSDAALAKARPLLAAMADPAKLYIVEGGIGAGSNMKMVHQVLAACQILSSSEAMGFADQLGLDLAKAQAAVLESDAWNWMFEHRTPRMLTQFQPVASATFIIIKDTGIITAEGRRSAFPTLMTSVAEQVYYSAISRGYGPDDDSSLIRLYTEGKGKVGPVHGLAETGEAKLALVINLLKGILICAAAESLAFANAVGLDLDQVYDLCINAAGGSKILQKFGPDIIKAFREGTASQGWAAQAGETELKEIFAKLKAAVEEAQRIKTPLFLGNQAYNIIQLALQSGPQGLAAGAVTKRTVKTTIAPSALDHAQVLSLSCRWGPKILPTTMEAATYQHFFNHGKPEADPEETRNCHWCQLRSFKTHAKIPISIVNKEDEAVLNPNFRFIDRSVVAEDVPIAEECFRTGCDCKDNEDCMYNTCQCLDEMADDDDGGGDSDEIRGVRPRRKRFAYYSQGQKAGLLRSRILHSREPIYECHDGCSCTSACPNRVVERGRTVPLTIFKTKDRGWGVRSPVDIKKGQFVDRYLGEIITSKEADRRRDASTIARRKDVYLFALDKFSDPESIDPLLQAPPLEVDGEFMSGPTRFINHSCEPNMRIFARVGDHADKHIHDLALFAIRDIPMEEELTFDYVDGLEELDHDAHNPSQTKNMTKCLCGKPRCRGYLW</sequence>
<evidence type="ECO:0000256" key="4">
    <source>
        <dbReference type="ARBA" id="ARBA00022679"/>
    </source>
</evidence>
<dbReference type="Proteomes" id="UP001285441">
    <property type="component" value="Unassembled WGS sequence"/>
</dbReference>
<dbReference type="SMART" id="SM00317">
    <property type="entry name" value="SET"/>
    <property type="match status" value="1"/>
</dbReference>
<dbReference type="SUPFAM" id="SSF48179">
    <property type="entry name" value="6-phosphogluconate dehydrogenase C-terminal domain-like"/>
    <property type="match status" value="2"/>
</dbReference>
<dbReference type="InterPro" id="IPR029154">
    <property type="entry name" value="HIBADH-like_NADP-bd"/>
</dbReference>
<evidence type="ECO:0000256" key="1">
    <source>
        <dbReference type="ARBA" id="ARBA00004286"/>
    </source>
</evidence>
<dbReference type="GO" id="GO:0005694">
    <property type="term" value="C:chromosome"/>
    <property type="evidence" value="ECO:0007669"/>
    <property type="project" value="UniProtKB-SubCell"/>
</dbReference>
<dbReference type="InterPro" id="IPR008927">
    <property type="entry name" value="6-PGluconate_DH-like_C_sf"/>
</dbReference>
<evidence type="ECO:0000313" key="9">
    <source>
        <dbReference type="EMBL" id="KAK3390808.1"/>
    </source>
</evidence>
<dbReference type="GO" id="GO:0016491">
    <property type="term" value="F:oxidoreductase activity"/>
    <property type="evidence" value="ECO:0007669"/>
    <property type="project" value="InterPro"/>
</dbReference>
<reference evidence="9" key="1">
    <citation type="journal article" date="2023" name="Mol. Phylogenet. Evol.">
        <title>Genome-scale phylogeny and comparative genomics of the fungal order Sordariales.</title>
        <authorList>
            <person name="Hensen N."/>
            <person name="Bonometti L."/>
            <person name="Westerberg I."/>
            <person name="Brannstrom I.O."/>
            <person name="Guillou S."/>
            <person name="Cros-Aarteil S."/>
            <person name="Calhoun S."/>
            <person name="Haridas S."/>
            <person name="Kuo A."/>
            <person name="Mondo S."/>
            <person name="Pangilinan J."/>
            <person name="Riley R."/>
            <person name="LaButti K."/>
            <person name="Andreopoulos B."/>
            <person name="Lipzen A."/>
            <person name="Chen C."/>
            <person name="Yan M."/>
            <person name="Daum C."/>
            <person name="Ng V."/>
            <person name="Clum A."/>
            <person name="Steindorff A."/>
            <person name="Ohm R.A."/>
            <person name="Martin F."/>
            <person name="Silar P."/>
            <person name="Natvig D.O."/>
            <person name="Lalanne C."/>
            <person name="Gautier V."/>
            <person name="Ament-Velasquez S.L."/>
            <person name="Kruys A."/>
            <person name="Hutchinson M.I."/>
            <person name="Powell A.J."/>
            <person name="Barry K."/>
            <person name="Miller A.N."/>
            <person name="Grigoriev I.V."/>
            <person name="Debuchy R."/>
            <person name="Gladieux P."/>
            <person name="Hiltunen Thoren M."/>
            <person name="Johannesson H."/>
        </authorList>
    </citation>
    <scope>NUCLEOTIDE SEQUENCE</scope>
    <source>
        <strain evidence="9">CBS 232.78</strain>
    </source>
</reference>
<evidence type="ECO:0000259" key="7">
    <source>
        <dbReference type="PROSITE" id="PS50867"/>
    </source>
</evidence>
<comment type="subcellular location">
    <subcellularLocation>
        <location evidence="1">Chromosome</location>
    </subcellularLocation>
</comment>
<dbReference type="InterPro" id="IPR013328">
    <property type="entry name" value="6PGD_dom2"/>
</dbReference>
<dbReference type="Gene3D" id="2.170.270.10">
    <property type="entry name" value="SET domain"/>
    <property type="match status" value="1"/>
</dbReference>
<dbReference type="CDD" id="cd19473">
    <property type="entry name" value="SET_SUV39H_DIM5-like"/>
    <property type="match status" value="1"/>
</dbReference>
<dbReference type="Pfam" id="PF03446">
    <property type="entry name" value="NAD_binding_2"/>
    <property type="match status" value="1"/>
</dbReference>
<evidence type="ECO:0000259" key="6">
    <source>
        <dbReference type="PROSITE" id="PS50280"/>
    </source>
</evidence>